<gene>
    <name evidence="1" type="ORF">LCGC14_1767320</name>
</gene>
<protein>
    <submittedName>
        <fullName evidence="1">Uncharacterized protein</fullName>
    </submittedName>
</protein>
<organism evidence="1">
    <name type="scientific">marine sediment metagenome</name>
    <dbReference type="NCBI Taxonomy" id="412755"/>
    <lineage>
        <taxon>unclassified sequences</taxon>
        <taxon>metagenomes</taxon>
        <taxon>ecological metagenomes</taxon>
    </lineage>
</organism>
<reference evidence="1" key="1">
    <citation type="journal article" date="2015" name="Nature">
        <title>Complex archaea that bridge the gap between prokaryotes and eukaryotes.</title>
        <authorList>
            <person name="Spang A."/>
            <person name="Saw J.H."/>
            <person name="Jorgensen S.L."/>
            <person name="Zaremba-Niedzwiedzka K."/>
            <person name="Martijn J."/>
            <person name="Lind A.E."/>
            <person name="van Eijk R."/>
            <person name="Schleper C."/>
            <person name="Guy L."/>
            <person name="Ettema T.J."/>
        </authorList>
    </citation>
    <scope>NUCLEOTIDE SEQUENCE</scope>
</reference>
<dbReference type="EMBL" id="LAZR01016524">
    <property type="protein sequence ID" value="KKM04132.1"/>
    <property type="molecule type" value="Genomic_DNA"/>
</dbReference>
<accession>A0A0F9HLS7</accession>
<sequence>MSEPKEYPLVTYFMDQAKRKALGLTPQQEAVELYRDMQNCLEGGLITDSEVAVRTAQINMLSMGLRDDTTGMTREKT</sequence>
<evidence type="ECO:0000313" key="1">
    <source>
        <dbReference type="EMBL" id="KKM04132.1"/>
    </source>
</evidence>
<dbReference type="AlphaFoldDB" id="A0A0F9HLS7"/>
<name>A0A0F9HLS7_9ZZZZ</name>
<proteinExistence type="predicted"/>
<comment type="caution">
    <text evidence="1">The sequence shown here is derived from an EMBL/GenBank/DDBJ whole genome shotgun (WGS) entry which is preliminary data.</text>
</comment>